<dbReference type="AlphaFoldDB" id="A0AA96LE55"/>
<dbReference type="RefSeq" id="WP_315605119.1">
    <property type="nucleotide sequence ID" value="NZ_CP130318.1"/>
</dbReference>
<accession>A0AA96LE55</accession>
<name>A0AA96LE55_9BACL</name>
<dbReference type="KEGG" id="paun:MJA45_27725"/>
<evidence type="ECO:0000313" key="3">
    <source>
        <dbReference type="Proteomes" id="UP001305702"/>
    </source>
</evidence>
<protein>
    <submittedName>
        <fullName evidence="2">Uncharacterized protein</fullName>
    </submittedName>
</protein>
<dbReference type="Proteomes" id="UP001305702">
    <property type="component" value="Chromosome"/>
</dbReference>
<sequence length="55" mass="6251">MSNSHEPKAPRPAEEPEDRISTEHPFRLKKEPQVVLDGDTAVNAANSEMMEEKEF</sequence>
<reference evidence="2 3" key="1">
    <citation type="submission" date="2022-02" db="EMBL/GenBank/DDBJ databases">
        <title>Paenibacillus sp. MBLB1776 Whole Genome Shotgun Sequencing.</title>
        <authorList>
            <person name="Hwang C.Y."/>
            <person name="Cho E.-S."/>
            <person name="Seo M.-J."/>
        </authorList>
    </citation>
    <scope>NUCLEOTIDE SEQUENCE [LARGE SCALE GENOMIC DNA]</scope>
    <source>
        <strain evidence="2 3">MBLB1776</strain>
    </source>
</reference>
<evidence type="ECO:0000256" key="1">
    <source>
        <dbReference type="SAM" id="MobiDB-lite"/>
    </source>
</evidence>
<feature type="region of interest" description="Disordered" evidence="1">
    <location>
        <begin position="1"/>
        <end position="32"/>
    </location>
</feature>
<evidence type="ECO:0000313" key="2">
    <source>
        <dbReference type="EMBL" id="WNQ11343.1"/>
    </source>
</evidence>
<organism evidence="2 3">
    <name type="scientific">Paenibacillus aurantius</name>
    <dbReference type="NCBI Taxonomy" id="2918900"/>
    <lineage>
        <taxon>Bacteria</taxon>
        <taxon>Bacillati</taxon>
        <taxon>Bacillota</taxon>
        <taxon>Bacilli</taxon>
        <taxon>Bacillales</taxon>
        <taxon>Paenibacillaceae</taxon>
        <taxon>Paenibacillus</taxon>
    </lineage>
</organism>
<proteinExistence type="predicted"/>
<keyword evidence="3" id="KW-1185">Reference proteome</keyword>
<dbReference type="EMBL" id="CP130318">
    <property type="protein sequence ID" value="WNQ11343.1"/>
    <property type="molecule type" value="Genomic_DNA"/>
</dbReference>
<gene>
    <name evidence="2" type="ORF">MJA45_27725</name>
</gene>